<proteinExistence type="predicted"/>
<feature type="zinc finger region" description="dksA C4-type" evidence="4">
    <location>
        <begin position="93"/>
        <end position="117"/>
    </location>
</feature>
<feature type="domain" description="Zinc finger DksA/TraR C4-type" evidence="6">
    <location>
        <begin position="88"/>
        <end position="115"/>
    </location>
</feature>
<dbReference type="Gene3D" id="1.20.120.910">
    <property type="entry name" value="DksA, coiled-coil domain"/>
    <property type="match status" value="1"/>
</dbReference>
<sequence length="119" mass="13398">MTLDLDYFKRQLEEEKTRLEGELGTIAHRNPDAPEDWVVTPPDLNVMRAAKEEVADQEEELENAASVEYNLESRLKDINEALERARQGKYGTCSVDGEPIDEARLRANPAATTCVKHGN</sequence>
<dbReference type="InterPro" id="IPR000962">
    <property type="entry name" value="Znf_DskA_TraR"/>
</dbReference>
<dbReference type="PROSITE" id="PS51128">
    <property type="entry name" value="ZF_DKSA_2"/>
    <property type="match status" value="1"/>
</dbReference>
<gene>
    <name evidence="7" type="ORF">UW57_C0006G0027</name>
</gene>
<organism evidence="7 8">
    <name type="scientific">Candidatus Giovannonibacteria bacterium GW2011_GWA1_44_29</name>
    <dbReference type="NCBI Taxonomy" id="1618646"/>
    <lineage>
        <taxon>Bacteria</taxon>
        <taxon>Candidatus Giovannoniibacteriota</taxon>
    </lineage>
</organism>
<keyword evidence="1" id="KW-0479">Metal-binding</keyword>
<dbReference type="AlphaFoldDB" id="A0A0G1IWQ7"/>
<evidence type="ECO:0000256" key="1">
    <source>
        <dbReference type="ARBA" id="ARBA00022723"/>
    </source>
</evidence>
<evidence type="ECO:0000259" key="6">
    <source>
        <dbReference type="Pfam" id="PF01258"/>
    </source>
</evidence>
<dbReference type="Proteomes" id="UP000034652">
    <property type="component" value="Unassembled WGS sequence"/>
</dbReference>
<keyword evidence="3" id="KW-0862">Zinc</keyword>
<accession>A0A0G1IWQ7</accession>
<evidence type="ECO:0000256" key="3">
    <source>
        <dbReference type="ARBA" id="ARBA00022833"/>
    </source>
</evidence>
<dbReference type="PANTHER" id="PTHR33823">
    <property type="entry name" value="RNA POLYMERASE-BINDING TRANSCRIPTION FACTOR DKSA-RELATED"/>
    <property type="match status" value="1"/>
</dbReference>
<keyword evidence="2" id="KW-0863">Zinc-finger</keyword>
<feature type="coiled-coil region" evidence="5">
    <location>
        <begin position="9"/>
        <end position="67"/>
    </location>
</feature>
<name>A0A0G1IWQ7_9BACT</name>
<comment type="caution">
    <text evidence="7">The sequence shown here is derived from an EMBL/GenBank/DDBJ whole genome shotgun (WGS) entry which is preliminary data.</text>
</comment>
<evidence type="ECO:0000313" key="8">
    <source>
        <dbReference type="Proteomes" id="UP000034652"/>
    </source>
</evidence>
<dbReference type="PANTHER" id="PTHR33823:SF4">
    <property type="entry name" value="GENERAL STRESS PROTEIN 16O"/>
    <property type="match status" value="1"/>
</dbReference>
<evidence type="ECO:0000256" key="4">
    <source>
        <dbReference type="PROSITE-ProRule" id="PRU00510"/>
    </source>
</evidence>
<reference evidence="7 8" key="1">
    <citation type="journal article" date="2015" name="Nature">
        <title>rRNA introns, odd ribosomes, and small enigmatic genomes across a large radiation of phyla.</title>
        <authorList>
            <person name="Brown C.T."/>
            <person name="Hug L.A."/>
            <person name="Thomas B.C."/>
            <person name="Sharon I."/>
            <person name="Castelle C.J."/>
            <person name="Singh A."/>
            <person name="Wilkins M.J."/>
            <person name="Williams K.H."/>
            <person name="Banfield J.F."/>
        </authorList>
    </citation>
    <scope>NUCLEOTIDE SEQUENCE [LARGE SCALE GENOMIC DNA]</scope>
</reference>
<dbReference type="EMBL" id="LCIV01000006">
    <property type="protein sequence ID" value="KKT63525.1"/>
    <property type="molecule type" value="Genomic_DNA"/>
</dbReference>
<evidence type="ECO:0000256" key="5">
    <source>
        <dbReference type="SAM" id="Coils"/>
    </source>
</evidence>
<keyword evidence="5" id="KW-0175">Coiled coil</keyword>
<dbReference type="STRING" id="1618646.UW57_C0006G0027"/>
<evidence type="ECO:0000256" key="2">
    <source>
        <dbReference type="ARBA" id="ARBA00022771"/>
    </source>
</evidence>
<dbReference type="Pfam" id="PF01258">
    <property type="entry name" value="zf-dskA_traR"/>
    <property type="match status" value="1"/>
</dbReference>
<evidence type="ECO:0000313" key="7">
    <source>
        <dbReference type="EMBL" id="KKT63525.1"/>
    </source>
</evidence>
<dbReference type="GO" id="GO:0008270">
    <property type="term" value="F:zinc ion binding"/>
    <property type="evidence" value="ECO:0007669"/>
    <property type="project" value="UniProtKB-KW"/>
</dbReference>
<protein>
    <submittedName>
        <fullName evidence="7">Transcriptional regulator, TraR/DksA family</fullName>
    </submittedName>
</protein>